<dbReference type="GO" id="GO:0005634">
    <property type="term" value="C:nucleus"/>
    <property type="evidence" value="ECO:0007669"/>
    <property type="project" value="TreeGrafter"/>
</dbReference>
<dbReference type="SMART" id="SM00338">
    <property type="entry name" value="BRLZ"/>
    <property type="match status" value="1"/>
</dbReference>
<evidence type="ECO:0000256" key="3">
    <source>
        <dbReference type="ARBA" id="ARBA00023163"/>
    </source>
</evidence>
<dbReference type="Proteomes" id="UP000050761">
    <property type="component" value="Unassembled WGS sequence"/>
</dbReference>
<dbReference type="InterPro" id="IPR000837">
    <property type="entry name" value="AP-1"/>
</dbReference>
<dbReference type="AlphaFoldDB" id="A0A183FWL2"/>
<accession>A0A183FWL2</accession>
<feature type="region of interest" description="Disordered" evidence="4">
    <location>
        <begin position="164"/>
        <end position="213"/>
    </location>
</feature>
<keyword evidence="7" id="KW-1185">Reference proteome</keyword>
<reference evidence="6 7" key="1">
    <citation type="submission" date="2018-11" db="EMBL/GenBank/DDBJ databases">
        <authorList>
            <consortium name="Pathogen Informatics"/>
        </authorList>
    </citation>
    <scope>NUCLEOTIDE SEQUENCE [LARGE SCALE GENOMIC DNA]</scope>
</reference>
<protein>
    <submittedName>
        <fullName evidence="8">BZIP domain-containing protein</fullName>
    </submittedName>
</protein>
<keyword evidence="2" id="KW-0238">DNA-binding</keyword>
<feature type="compositionally biased region" description="Polar residues" evidence="4">
    <location>
        <begin position="164"/>
        <end position="183"/>
    </location>
</feature>
<dbReference type="PROSITE" id="PS00036">
    <property type="entry name" value="BZIP_BASIC"/>
    <property type="match status" value="1"/>
</dbReference>
<dbReference type="OrthoDB" id="10039716at2759"/>
<dbReference type="EMBL" id="UZAH01027656">
    <property type="protein sequence ID" value="VDO93809.1"/>
    <property type="molecule type" value="Genomic_DNA"/>
</dbReference>
<dbReference type="GO" id="GO:0000978">
    <property type="term" value="F:RNA polymerase II cis-regulatory region sequence-specific DNA binding"/>
    <property type="evidence" value="ECO:0007669"/>
    <property type="project" value="TreeGrafter"/>
</dbReference>
<dbReference type="SUPFAM" id="SSF57959">
    <property type="entry name" value="Leucine zipper domain"/>
    <property type="match status" value="1"/>
</dbReference>
<keyword evidence="3" id="KW-0804">Transcription</keyword>
<feature type="compositionally biased region" description="Basic and acidic residues" evidence="4">
    <location>
        <begin position="184"/>
        <end position="199"/>
    </location>
</feature>
<evidence type="ECO:0000313" key="7">
    <source>
        <dbReference type="Proteomes" id="UP000050761"/>
    </source>
</evidence>
<feature type="domain" description="BZIP" evidence="5">
    <location>
        <begin position="189"/>
        <end position="252"/>
    </location>
</feature>
<proteinExistence type="predicted"/>
<dbReference type="WBParaSite" id="HPBE_0001283401-mRNA-1">
    <property type="protein sequence ID" value="HPBE_0001283401-mRNA-1"/>
    <property type="gene ID" value="HPBE_0001283401"/>
</dbReference>
<dbReference type="PANTHER" id="PTHR23351">
    <property type="entry name" value="FOS TRANSCRIPTION FACTOR-RELATED"/>
    <property type="match status" value="1"/>
</dbReference>
<keyword evidence="1" id="KW-0805">Transcription regulation</keyword>
<dbReference type="CDD" id="cd14813">
    <property type="entry name" value="bZIP_BmCbz-like"/>
    <property type="match status" value="1"/>
</dbReference>
<name>A0A183FWL2_HELPZ</name>
<dbReference type="PANTHER" id="PTHR23351:SF24">
    <property type="entry name" value="ACTIVATING TRANSCRIPTION FACTOR 3-RELATED"/>
    <property type="match status" value="1"/>
</dbReference>
<sequence length="259" mass="28912">MLRCPAFKGRVCMNGAATLGRSFKATPQPCRPPPVTAPQKHAETFILQPPVQSCQQLFLSLILFFSSDNVAANQFPDADLQFDVVEWPYSDFGTSETPPYSHDIYAACSPSLDTALDCDISTLDAYLHSTPPSSSASTPCSPTLLPSNPVEEFFPDLLRTMSNSVRSGTVNSSTSRYSPYSVDSTRDDSSEYRMRRDKNNIASQRSRQKRAEKVREMRAEREALERRNIELKAQLTSLETQVADYKQMVLMIVAKAPRP</sequence>
<evidence type="ECO:0000313" key="6">
    <source>
        <dbReference type="EMBL" id="VDO93809.1"/>
    </source>
</evidence>
<gene>
    <name evidence="6" type="ORF">HPBE_LOCUS12835</name>
</gene>
<evidence type="ECO:0000259" key="5">
    <source>
        <dbReference type="PROSITE" id="PS50217"/>
    </source>
</evidence>
<reference evidence="8" key="2">
    <citation type="submission" date="2019-09" db="UniProtKB">
        <authorList>
            <consortium name="WormBaseParasite"/>
        </authorList>
    </citation>
    <scope>IDENTIFICATION</scope>
</reference>
<dbReference type="GO" id="GO:0000981">
    <property type="term" value="F:DNA-binding transcription factor activity, RNA polymerase II-specific"/>
    <property type="evidence" value="ECO:0007669"/>
    <property type="project" value="TreeGrafter"/>
</dbReference>
<evidence type="ECO:0000313" key="8">
    <source>
        <dbReference type="WBParaSite" id="HPBE_0001283401-mRNA-1"/>
    </source>
</evidence>
<dbReference type="InterPro" id="IPR004827">
    <property type="entry name" value="bZIP"/>
</dbReference>
<accession>A0A3P7ZTI3</accession>
<dbReference type="PROSITE" id="PS50217">
    <property type="entry name" value="BZIP"/>
    <property type="match status" value="1"/>
</dbReference>
<evidence type="ECO:0000256" key="2">
    <source>
        <dbReference type="ARBA" id="ARBA00023125"/>
    </source>
</evidence>
<evidence type="ECO:0000256" key="1">
    <source>
        <dbReference type="ARBA" id="ARBA00023015"/>
    </source>
</evidence>
<organism evidence="7 8">
    <name type="scientific">Heligmosomoides polygyrus</name>
    <name type="common">Parasitic roundworm</name>
    <dbReference type="NCBI Taxonomy" id="6339"/>
    <lineage>
        <taxon>Eukaryota</taxon>
        <taxon>Metazoa</taxon>
        <taxon>Ecdysozoa</taxon>
        <taxon>Nematoda</taxon>
        <taxon>Chromadorea</taxon>
        <taxon>Rhabditida</taxon>
        <taxon>Rhabditina</taxon>
        <taxon>Rhabditomorpha</taxon>
        <taxon>Strongyloidea</taxon>
        <taxon>Heligmosomidae</taxon>
        <taxon>Heligmosomoides</taxon>
    </lineage>
</organism>
<dbReference type="Gene3D" id="1.20.5.170">
    <property type="match status" value="1"/>
</dbReference>
<evidence type="ECO:0000256" key="4">
    <source>
        <dbReference type="SAM" id="MobiDB-lite"/>
    </source>
</evidence>
<dbReference type="Pfam" id="PF07716">
    <property type="entry name" value="bZIP_2"/>
    <property type="match status" value="1"/>
</dbReference>
<dbReference type="InterPro" id="IPR046347">
    <property type="entry name" value="bZIP_sf"/>
</dbReference>